<feature type="domain" description="Fungal STAND N-terminal Goodbye" evidence="3">
    <location>
        <begin position="16"/>
        <end position="134"/>
    </location>
</feature>
<evidence type="ECO:0000259" key="4">
    <source>
        <dbReference type="Pfam" id="PF24883"/>
    </source>
</evidence>
<dbReference type="PANTHER" id="PTHR10039:SF17">
    <property type="entry name" value="FUNGAL STAND N-TERMINAL GOODBYE DOMAIN-CONTAINING PROTEIN-RELATED"/>
    <property type="match status" value="1"/>
</dbReference>
<dbReference type="Proteomes" id="UP000800092">
    <property type="component" value="Unassembled WGS sequence"/>
</dbReference>
<organism evidence="5 6">
    <name type="scientific">Viridothelium virens</name>
    <name type="common">Speckled blister lichen</name>
    <name type="synonym">Trypethelium virens</name>
    <dbReference type="NCBI Taxonomy" id="1048519"/>
    <lineage>
        <taxon>Eukaryota</taxon>
        <taxon>Fungi</taxon>
        <taxon>Dikarya</taxon>
        <taxon>Ascomycota</taxon>
        <taxon>Pezizomycotina</taxon>
        <taxon>Dothideomycetes</taxon>
        <taxon>Dothideomycetes incertae sedis</taxon>
        <taxon>Trypetheliales</taxon>
        <taxon>Trypetheliaceae</taxon>
        <taxon>Viridothelium</taxon>
    </lineage>
</organism>
<dbReference type="SUPFAM" id="SSF48452">
    <property type="entry name" value="TPR-like"/>
    <property type="match status" value="1"/>
</dbReference>
<dbReference type="Gene3D" id="1.25.40.10">
    <property type="entry name" value="Tetratricopeptide repeat domain"/>
    <property type="match status" value="1"/>
</dbReference>
<evidence type="ECO:0000259" key="3">
    <source>
        <dbReference type="Pfam" id="PF17109"/>
    </source>
</evidence>
<evidence type="ECO:0000313" key="5">
    <source>
        <dbReference type="EMBL" id="KAF2230901.1"/>
    </source>
</evidence>
<protein>
    <submittedName>
        <fullName evidence="5">Uncharacterized protein</fullName>
    </submittedName>
</protein>
<dbReference type="PANTHER" id="PTHR10039">
    <property type="entry name" value="AMELOGENIN"/>
    <property type="match status" value="1"/>
</dbReference>
<gene>
    <name evidence="5" type="ORF">EV356DRAFT_535985</name>
</gene>
<dbReference type="InterPro" id="IPR056884">
    <property type="entry name" value="NPHP3-like_N"/>
</dbReference>
<sequence length="1554" mass="175190">MASLHGEDEKSLQQMWDEAQTRFERMTEKSLKRSQIRSLREAVGVLDTSSDAEEADTSIKRQRLKAIASGALEFVQLVGGIAAQGASIVFGPATVCFSAAKMLMDIPAKISKFHEDLERLFGEISTFSKQFKIFSRVEQFTEVDNDLRKCIHKLMICFVDMCAISIKHLNRSIWGRIKDGTKVGLFNNDSGVLAKLEEFKVLIAYQSRICDGETWESALKTEKGVEVLKQNMKTSQKLMEESAEELAATHEDVRIIKAAVSKDSAERIDRIRDKLGIPSDRDADADKEFRSIRLDRLEGTGAWLKELEAYNKWRDFESQTNPLLMLIGDGNSGKSHLMSAMLDEQKDIHDNSVPGYRRVACANYGFERNEKSAREGAGKGSRLSILALKLMVIQIALQDVVYAQYLESNLKSKALSFTQDISAVDLVKELFPPPKLPSSLDAVYVLFFDGVDRLPPDEGKQLSEALVAIKSPNFRIAVTTSEDVSESLNIPPESSSSIFKIHVADHNEQDIRRYIEAEIRRHEDLNSEDPTILRIANTIRDRLPRVANGNFGNVHQIVEIVTDAVKTSSETDINSIEELISPKSLENIDKTSERVIDELNEILNAQEIEQLNELLIWVIYGWNFMSVEELRAAGLLRTTKTPLQKLGNKIREKYASVLKIEPNEDGQEIVYMRNEGLESFIQNMERPKEGRDLEMSDDPKISMSITFHNVKMSKARRFLWDLSEKVTFDRFDFGAPSSEHDPKSRINANPADGYLTLTRRCLAILLRNTGDNILGRYAVQYLPGHLSELMDEVQSGTITLEERKEVVGDLVSVLQRPERLDRDLTDNFLRWGCWTDPAPFAAWLNDIDSTKHLKFADREWLNDIRSAQPELILHDIALMIARHWLLDTRWPTNISFQWIDQFLDATGRSIGEVDNSHMDSVDNAIVDLAPDAESPNQAMEADDVLPTAIAARIQRAIPWVEKEMPTRERSGLWYERLGSTYLAYDLHKFAKENFLKAKTQGYPSWRTSAGLASAYAYGDSDRKAAVNEIEFALTFFREEKDRSKKETEEFAKHLRIAARWQNDLGNFDDSIGKLREAVKLEPQSFASHNDLLKTYHHATQELEALNFLKEMIEDQNTHLNGIPLGSLYLEYATWFDPVESFEAIFRTAKDDDVSNVAFKALDDVLEHARSEKKDESLRQLLLCHGIVSARHSIAANRLETALSHWMECYELGRNFDAVFLPMSSRTAAGCIFNHHFSIAKRRLAANAEENGGPPRPVDSVFKLDGMFNNDVFRLPLARVYSLSGNNDLAKKLLLNDMRDGLDILSDEDPDNDYWGYYQIANISMHIGDDLNALSGYSLWGPSGRYTANLGKYDDVESTSKVGSKNSGTEQGPLRTDSWKAAVNDRSNGEADKAKDEPCKFSCDGGCGKTLKYADSLWFCKVCADVQFEDACFAKLQDGTLTQFQCSRDHAWLKVPSWVDEFKATGKDQVRVGGEMVGGKRIGGEIIPVSEWLDSIRAMWGIEKPTKKKEPEPELESGVRKNGTPNETPRQSLPSSPDPGHPMNSGGFGRASTFG</sequence>
<keyword evidence="6" id="KW-1185">Reference proteome</keyword>
<keyword evidence="1" id="KW-0677">Repeat</keyword>
<dbReference type="Pfam" id="PF24883">
    <property type="entry name" value="NPHP3_N"/>
    <property type="match status" value="1"/>
</dbReference>
<dbReference type="EMBL" id="ML991834">
    <property type="protein sequence ID" value="KAF2230901.1"/>
    <property type="molecule type" value="Genomic_DNA"/>
</dbReference>
<dbReference type="InterPro" id="IPR031350">
    <property type="entry name" value="Goodbye_dom"/>
</dbReference>
<dbReference type="SUPFAM" id="SSF52540">
    <property type="entry name" value="P-loop containing nucleoside triphosphate hydrolases"/>
    <property type="match status" value="1"/>
</dbReference>
<evidence type="ECO:0000256" key="1">
    <source>
        <dbReference type="ARBA" id="ARBA00022737"/>
    </source>
</evidence>
<name>A0A6A6GZ81_VIRVR</name>
<feature type="compositionally biased region" description="Polar residues" evidence="2">
    <location>
        <begin position="1522"/>
        <end position="1534"/>
    </location>
</feature>
<dbReference type="OrthoDB" id="2913095at2759"/>
<evidence type="ECO:0000256" key="2">
    <source>
        <dbReference type="SAM" id="MobiDB-lite"/>
    </source>
</evidence>
<reference evidence="5" key="1">
    <citation type="journal article" date="2020" name="Stud. Mycol.">
        <title>101 Dothideomycetes genomes: a test case for predicting lifestyles and emergence of pathogens.</title>
        <authorList>
            <person name="Haridas S."/>
            <person name="Albert R."/>
            <person name="Binder M."/>
            <person name="Bloem J."/>
            <person name="Labutti K."/>
            <person name="Salamov A."/>
            <person name="Andreopoulos B."/>
            <person name="Baker S."/>
            <person name="Barry K."/>
            <person name="Bills G."/>
            <person name="Bluhm B."/>
            <person name="Cannon C."/>
            <person name="Castanera R."/>
            <person name="Culley D."/>
            <person name="Daum C."/>
            <person name="Ezra D."/>
            <person name="Gonzalez J."/>
            <person name="Henrissat B."/>
            <person name="Kuo A."/>
            <person name="Liang C."/>
            <person name="Lipzen A."/>
            <person name="Lutzoni F."/>
            <person name="Magnuson J."/>
            <person name="Mondo S."/>
            <person name="Nolan M."/>
            <person name="Ohm R."/>
            <person name="Pangilinan J."/>
            <person name="Park H.-J."/>
            <person name="Ramirez L."/>
            <person name="Alfaro M."/>
            <person name="Sun H."/>
            <person name="Tritt A."/>
            <person name="Yoshinaga Y."/>
            <person name="Zwiers L.-H."/>
            <person name="Turgeon B."/>
            <person name="Goodwin S."/>
            <person name="Spatafora J."/>
            <person name="Crous P."/>
            <person name="Grigoriev I."/>
        </authorList>
    </citation>
    <scope>NUCLEOTIDE SEQUENCE</scope>
    <source>
        <strain evidence="5">Tuck. ex Michener</strain>
    </source>
</reference>
<proteinExistence type="predicted"/>
<dbReference type="Pfam" id="PF17109">
    <property type="entry name" value="Goodbye"/>
    <property type="match status" value="1"/>
</dbReference>
<feature type="region of interest" description="Disordered" evidence="2">
    <location>
        <begin position="1503"/>
        <end position="1554"/>
    </location>
</feature>
<accession>A0A6A6GZ81</accession>
<evidence type="ECO:0000313" key="6">
    <source>
        <dbReference type="Proteomes" id="UP000800092"/>
    </source>
</evidence>
<dbReference type="InterPro" id="IPR011990">
    <property type="entry name" value="TPR-like_helical_dom_sf"/>
</dbReference>
<dbReference type="InterPro" id="IPR027417">
    <property type="entry name" value="P-loop_NTPase"/>
</dbReference>
<feature type="domain" description="Nephrocystin 3-like N-terminal" evidence="4">
    <location>
        <begin position="299"/>
        <end position="479"/>
    </location>
</feature>